<dbReference type="PIRSF" id="PIRSF000332">
    <property type="entry name" value="FMO"/>
    <property type="match status" value="1"/>
</dbReference>
<dbReference type="EC" id="1.-.-.-" evidence="6"/>
<keyword evidence="5 6" id="KW-0560">Oxidoreductase</keyword>
<keyword evidence="3 6" id="KW-0274">FAD</keyword>
<dbReference type="OrthoDB" id="66881at2759"/>
<dbReference type="EMBL" id="LHPG02000019">
    <property type="protein sequence ID" value="PRW32555.1"/>
    <property type="molecule type" value="Genomic_DNA"/>
</dbReference>
<dbReference type="Proteomes" id="UP000239899">
    <property type="component" value="Unassembled WGS sequence"/>
</dbReference>
<dbReference type="InterPro" id="IPR000960">
    <property type="entry name" value="Flavin_mOase"/>
</dbReference>
<dbReference type="STRING" id="3076.A0A2P6TF04"/>
<comment type="caution">
    <text evidence="7">The sequence shown here is derived from an EMBL/GenBank/DDBJ whole genome shotgun (WGS) entry which is preliminary data.</text>
</comment>
<dbReference type="InterPro" id="IPR050346">
    <property type="entry name" value="FMO-like"/>
</dbReference>
<evidence type="ECO:0000256" key="4">
    <source>
        <dbReference type="ARBA" id="ARBA00022857"/>
    </source>
</evidence>
<evidence type="ECO:0000256" key="1">
    <source>
        <dbReference type="ARBA" id="ARBA00009183"/>
    </source>
</evidence>
<comment type="cofactor">
    <cofactor evidence="6">
        <name>FAD</name>
        <dbReference type="ChEBI" id="CHEBI:57692"/>
    </cofactor>
</comment>
<dbReference type="InterPro" id="IPR020946">
    <property type="entry name" value="Flavin_mOase-like"/>
</dbReference>
<accession>A0A2P6TF04</accession>
<sequence length="558" mass="60676">MAAPKKFAVIGAGVAGLLAAQQLKHEGFDVTIYEKTDNVGGVWQSNYAGYALQVRKWHFVIPGYPWPNDESHPQYPTGQECQRYIERYAADTGLLPLITFNATVVSVSPKLTNGHTLESATGSDGWEVKWSDEKGKERTESYDFVVIATGLFSIPSRPEWAQGLVSATPPASGPWVVDVKDFTDAQLPLAKGKRVVIIGAGKSAHDVGLVTSKVAASTTLVARRGHWMAPQKVLGFLPLEFATYTRWSWALQPAFYNAGAVKRAAHTLFRPVKAAAWALFGAIFKLQTSVPSEISPKHGLLTGIYDTIGMVNSTELSRAFTSGQLAARKARVEKVDGKTLTLSDGSTIEADIVVLATGYQPLAKTLLPTDNLRARAGFVDNRGRGGDNYDLQWLYRNVLPPRLSNIAFIGQHATFAHVLTASLESRWLAGVLSGQVKLPSQEAQLEDIARQQAWWERIYFPRSNNYVWALHGKFHDQLVRDLKGNARAYSALNPVGEWFGYIKNELYSDLFPAHVGIKDRALSGKSTPEAAPAAASKAPNGKAATVAVPPAQVQAAAA</sequence>
<evidence type="ECO:0000256" key="2">
    <source>
        <dbReference type="ARBA" id="ARBA00022630"/>
    </source>
</evidence>
<dbReference type="PANTHER" id="PTHR23023">
    <property type="entry name" value="DIMETHYLANILINE MONOOXYGENASE"/>
    <property type="match status" value="1"/>
</dbReference>
<protein>
    <recommendedName>
        <fullName evidence="6">Flavin-containing monooxygenase</fullName>
        <ecNumber evidence="6">1.-.-.-</ecNumber>
    </recommendedName>
</protein>
<name>A0A2P6TF04_CHLSO</name>
<dbReference type="GO" id="GO:0004499">
    <property type="term" value="F:N,N-dimethylaniline monooxygenase activity"/>
    <property type="evidence" value="ECO:0007669"/>
    <property type="project" value="InterPro"/>
</dbReference>
<organism evidence="7 8">
    <name type="scientific">Chlorella sorokiniana</name>
    <name type="common">Freshwater green alga</name>
    <dbReference type="NCBI Taxonomy" id="3076"/>
    <lineage>
        <taxon>Eukaryota</taxon>
        <taxon>Viridiplantae</taxon>
        <taxon>Chlorophyta</taxon>
        <taxon>core chlorophytes</taxon>
        <taxon>Trebouxiophyceae</taxon>
        <taxon>Chlorellales</taxon>
        <taxon>Chlorellaceae</taxon>
        <taxon>Chlorella clade</taxon>
        <taxon>Chlorella</taxon>
    </lineage>
</organism>
<gene>
    <name evidence="7" type="ORF">C2E21_8312</name>
</gene>
<dbReference type="PRINTS" id="PR00370">
    <property type="entry name" value="FMOXYGENASE"/>
</dbReference>
<proteinExistence type="inferred from homology"/>
<dbReference type="InterPro" id="IPR036188">
    <property type="entry name" value="FAD/NAD-bd_sf"/>
</dbReference>
<evidence type="ECO:0000256" key="6">
    <source>
        <dbReference type="RuleBase" id="RU361177"/>
    </source>
</evidence>
<comment type="similarity">
    <text evidence="1 6">Belongs to the FMO family.</text>
</comment>
<reference evidence="7 8" key="1">
    <citation type="journal article" date="2018" name="Plant J.">
        <title>Genome sequences of Chlorella sorokiniana UTEX 1602 and Micractinium conductrix SAG 241.80: implications to maltose excretion by a green alga.</title>
        <authorList>
            <person name="Arriola M.B."/>
            <person name="Velmurugan N."/>
            <person name="Zhang Y."/>
            <person name="Plunkett M.H."/>
            <person name="Hondzo H."/>
            <person name="Barney B.M."/>
        </authorList>
    </citation>
    <scope>NUCLEOTIDE SEQUENCE [LARGE SCALE GENOMIC DNA]</scope>
    <source>
        <strain evidence="8">UTEX 1602</strain>
    </source>
</reference>
<dbReference type="SUPFAM" id="SSF51905">
    <property type="entry name" value="FAD/NAD(P)-binding domain"/>
    <property type="match status" value="1"/>
</dbReference>
<keyword evidence="4" id="KW-0521">NADP</keyword>
<dbReference type="Pfam" id="PF00743">
    <property type="entry name" value="FMO-like"/>
    <property type="match status" value="2"/>
</dbReference>
<keyword evidence="8" id="KW-1185">Reference proteome</keyword>
<dbReference type="Gene3D" id="3.50.50.60">
    <property type="entry name" value="FAD/NAD(P)-binding domain"/>
    <property type="match status" value="3"/>
</dbReference>
<evidence type="ECO:0000313" key="8">
    <source>
        <dbReference type="Proteomes" id="UP000239899"/>
    </source>
</evidence>
<evidence type="ECO:0000313" key="7">
    <source>
        <dbReference type="EMBL" id="PRW32555.1"/>
    </source>
</evidence>
<keyword evidence="6" id="KW-0503">Monooxygenase</keyword>
<dbReference type="GO" id="GO:0050661">
    <property type="term" value="F:NADP binding"/>
    <property type="evidence" value="ECO:0007669"/>
    <property type="project" value="InterPro"/>
</dbReference>
<dbReference type="AlphaFoldDB" id="A0A2P6TF04"/>
<dbReference type="GO" id="GO:0050660">
    <property type="term" value="F:flavin adenine dinucleotide binding"/>
    <property type="evidence" value="ECO:0007669"/>
    <property type="project" value="InterPro"/>
</dbReference>
<keyword evidence="2 6" id="KW-0285">Flavoprotein</keyword>
<evidence type="ECO:0000256" key="5">
    <source>
        <dbReference type="ARBA" id="ARBA00023002"/>
    </source>
</evidence>
<evidence type="ECO:0000256" key="3">
    <source>
        <dbReference type="ARBA" id="ARBA00022827"/>
    </source>
</evidence>